<organism evidence="5 6">
    <name type="scientific">Saccharopolyspora aridisoli</name>
    <dbReference type="NCBI Taxonomy" id="2530385"/>
    <lineage>
        <taxon>Bacteria</taxon>
        <taxon>Bacillati</taxon>
        <taxon>Actinomycetota</taxon>
        <taxon>Actinomycetes</taxon>
        <taxon>Pseudonocardiales</taxon>
        <taxon>Pseudonocardiaceae</taxon>
        <taxon>Saccharopolyspora</taxon>
    </lineage>
</organism>
<evidence type="ECO:0000313" key="6">
    <source>
        <dbReference type="Proteomes" id="UP000294744"/>
    </source>
</evidence>
<dbReference type="GO" id="GO:0030655">
    <property type="term" value="P:beta-lactam antibiotic catabolic process"/>
    <property type="evidence" value="ECO:0007669"/>
    <property type="project" value="InterPro"/>
</dbReference>
<dbReference type="InterPro" id="IPR012338">
    <property type="entry name" value="Beta-lactam/transpept-like"/>
</dbReference>
<dbReference type="Proteomes" id="UP000294744">
    <property type="component" value="Unassembled WGS sequence"/>
</dbReference>
<dbReference type="SUPFAM" id="SSF56601">
    <property type="entry name" value="beta-lactamase/transpeptidase-like"/>
    <property type="match status" value="1"/>
</dbReference>
<sequence length="361" mass="38046">MSLSRRSLLVAAGAATPLLLTRPAFAAAPPDLATPEGWLTWISAHRNGLGLVLDDGRGSRLTHRADSAQPLASAVKVLHLAAYADAVKTARLDPRELVRVGDWERYYVPTDGGAHAASLRHLGAPTDETGLHAADPEHRVALDDLVAVMVLFSDSATPDLLRDRLGADAVTRAAAARGWPDADVRSLCAEYLFLAMPETAPPAGLPVAARRTWGFALERRHREDPALRREVLRRLQSCVPGYAEQVAWASTTAAGSATRLAAVHSALSSEGGLAREHLERPLAGSLPPGVAGVGTKSGSLPGVLTSGISVRRTDGSLGWGALLAHGDISAEQLSTGDPGLPLLLAIEDPRWRDRLTAALRG</sequence>
<proteinExistence type="predicted"/>
<dbReference type="InterPro" id="IPR006311">
    <property type="entry name" value="TAT_signal"/>
</dbReference>
<dbReference type="InterPro" id="IPR000871">
    <property type="entry name" value="Beta-lactam_class-A"/>
</dbReference>
<keyword evidence="6" id="KW-1185">Reference proteome</keyword>
<dbReference type="PANTHER" id="PTHR35333">
    <property type="entry name" value="BETA-LACTAMASE"/>
    <property type="match status" value="1"/>
</dbReference>
<comment type="caution">
    <text evidence="5">The sequence shown here is derived from an EMBL/GenBank/DDBJ whole genome shotgun (WGS) entry which is preliminary data.</text>
</comment>
<evidence type="ECO:0000313" key="5">
    <source>
        <dbReference type="EMBL" id="TDC87151.1"/>
    </source>
</evidence>
<evidence type="ECO:0000259" key="4">
    <source>
        <dbReference type="Pfam" id="PF13354"/>
    </source>
</evidence>
<dbReference type="GO" id="GO:0008800">
    <property type="term" value="F:beta-lactamase activity"/>
    <property type="evidence" value="ECO:0007669"/>
    <property type="project" value="InterPro"/>
</dbReference>
<dbReference type="PANTHER" id="PTHR35333:SF3">
    <property type="entry name" value="BETA-LACTAMASE-TYPE TRANSPEPTIDASE FOLD CONTAINING PROTEIN"/>
    <property type="match status" value="1"/>
</dbReference>
<feature type="chain" id="PRO_5020626410" description="Beta-lactamase" evidence="3">
    <location>
        <begin position="27"/>
        <end position="361"/>
    </location>
</feature>
<accession>A0A4R4U7A9</accession>
<reference evidence="5 6" key="1">
    <citation type="submission" date="2019-03" db="EMBL/GenBank/DDBJ databases">
        <title>Draft genome sequences of novel Actinobacteria.</title>
        <authorList>
            <person name="Sahin N."/>
            <person name="Ay H."/>
            <person name="Saygin H."/>
        </authorList>
    </citation>
    <scope>NUCLEOTIDE SEQUENCE [LARGE SCALE GENOMIC DNA]</scope>
    <source>
        <strain evidence="5 6">16K404</strain>
    </source>
</reference>
<name>A0A4R4U7A9_9PSEU</name>
<evidence type="ECO:0000256" key="2">
    <source>
        <dbReference type="ARBA" id="ARBA00030171"/>
    </source>
</evidence>
<dbReference type="GO" id="GO:0046677">
    <property type="term" value="P:response to antibiotic"/>
    <property type="evidence" value="ECO:0007669"/>
    <property type="project" value="InterPro"/>
</dbReference>
<evidence type="ECO:0000256" key="3">
    <source>
        <dbReference type="SAM" id="SignalP"/>
    </source>
</evidence>
<dbReference type="Pfam" id="PF13354">
    <property type="entry name" value="Beta-lactamase2"/>
    <property type="match status" value="1"/>
</dbReference>
<gene>
    <name evidence="5" type="ORF">E1161_26260</name>
</gene>
<dbReference type="InterPro" id="IPR045155">
    <property type="entry name" value="Beta-lactam_cat"/>
</dbReference>
<dbReference type="PROSITE" id="PS51318">
    <property type="entry name" value="TAT"/>
    <property type="match status" value="1"/>
</dbReference>
<evidence type="ECO:0000256" key="1">
    <source>
        <dbReference type="ARBA" id="ARBA00018879"/>
    </source>
</evidence>
<dbReference type="AlphaFoldDB" id="A0A4R4U7A9"/>
<dbReference type="Gene3D" id="3.40.710.10">
    <property type="entry name" value="DD-peptidase/beta-lactamase superfamily"/>
    <property type="match status" value="1"/>
</dbReference>
<feature type="domain" description="Beta-lactamase class A catalytic" evidence="4">
    <location>
        <begin position="52"/>
        <end position="304"/>
    </location>
</feature>
<dbReference type="OrthoDB" id="503335at2"/>
<dbReference type="RefSeq" id="WP_132627420.1">
    <property type="nucleotide sequence ID" value="NZ_SMKV01000060.1"/>
</dbReference>
<keyword evidence="3" id="KW-0732">Signal</keyword>
<protein>
    <recommendedName>
        <fullName evidence="1">Beta-lactamase</fullName>
    </recommendedName>
    <alternativeName>
        <fullName evidence="2">Penicillinase</fullName>
    </alternativeName>
</protein>
<feature type="signal peptide" evidence="3">
    <location>
        <begin position="1"/>
        <end position="26"/>
    </location>
</feature>
<dbReference type="EMBL" id="SMKV01000060">
    <property type="protein sequence ID" value="TDC87151.1"/>
    <property type="molecule type" value="Genomic_DNA"/>
</dbReference>